<evidence type="ECO:0008006" key="4">
    <source>
        <dbReference type="Google" id="ProtNLM"/>
    </source>
</evidence>
<dbReference type="AlphaFoldDB" id="A0A9X2JFR7"/>
<proteinExistence type="predicted"/>
<feature type="transmembrane region" description="Helical" evidence="1">
    <location>
        <begin position="39"/>
        <end position="64"/>
    </location>
</feature>
<organism evidence="2 3">
    <name type="scientific">Aeoliella straminimaris</name>
    <dbReference type="NCBI Taxonomy" id="2954799"/>
    <lineage>
        <taxon>Bacteria</taxon>
        <taxon>Pseudomonadati</taxon>
        <taxon>Planctomycetota</taxon>
        <taxon>Planctomycetia</taxon>
        <taxon>Pirellulales</taxon>
        <taxon>Lacipirellulaceae</taxon>
        <taxon>Aeoliella</taxon>
    </lineage>
</organism>
<dbReference type="Proteomes" id="UP001155241">
    <property type="component" value="Unassembled WGS sequence"/>
</dbReference>
<dbReference type="RefSeq" id="WP_252851675.1">
    <property type="nucleotide sequence ID" value="NZ_JAMXLR010000024.1"/>
</dbReference>
<keyword evidence="1" id="KW-1133">Transmembrane helix</keyword>
<name>A0A9X2JFR7_9BACT</name>
<keyword evidence="3" id="KW-1185">Reference proteome</keyword>
<evidence type="ECO:0000313" key="3">
    <source>
        <dbReference type="Proteomes" id="UP001155241"/>
    </source>
</evidence>
<evidence type="ECO:0000256" key="1">
    <source>
        <dbReference type="SAM" id="Phobius"/>
    </source>
</evidence>
<feature type="transmembrane region" description="Helical" evidence="1">
    <location>
        <begin position="123"/>
        <end position="147"/>
    </location>
</feature>
<gene>
    <name evidence="2" type="ORF">NG895_06605</name>
</gene>
<protein>
    <recommendedName>
        <fullName evidence="4">Hydroxylaminobenzene mutase</fullName>
    </recommendedName>
</protein>
<accession>A0A9X2JFR7</accession>
<keyword evidence="1" id="KW-0472">Membrane</keyword>
<keyword evidence="1" id="KW-0812">Transmembrane</keyword>
<feature type="transmembrane region" description="Helical" evidence="1">
    <location>
        <begin position="12"/>
        <end position="33"/>
    </location>
</feature>
<reference evidence="2" key="1">
    <citation type="submission" date="2022-06" db="EMBL/GenBank/DDBJ databases">
        <title>Aeoliella straminimaris, a novel planctomycete from sediments.</title>
        <authorList>
            <person name="Vitorino I.R."/>
            <person name="Lage O.M."/>
        </authorList>
    </citation>
    <scope>NUCLEOTIDE SEQUENCE</scope>
    <source>
        <strain evidence="2">ICT_H6.2</strain>
    </source>
</reference>
<dbReference type="EMBL" id="JAMXLR010000024">
    <property type="protein sequence ID" value="MCO6043572.1"/>
    <property type="molecule type" value="Genomic_DNA"/>
</dbReference>
<evidence type="ECO:0000313" key="2">
    <source>
        <dbReference type="EMBL" id="MCO6043572.1"/>
    </source>
</evidence>
<comment type="caution">
    <text evidence="2">The sequence shown here is derived from an EMBL/GenBank/DDBJ whole genome shotgun (WGS) entry which is preliminary data.</text>
</comment>
<feature type="transmembrane region" description="Helical" evidence="1">
    <location>
        <begin position="76"/>
        <end position="103"/>
    </location>
</feature>
<sequence length="158" mass="17144">MASELDFLQERIRRWTLFLGVLQIFVGCSIGFIPPTAVGWFRGIVMAHIEFTANGVLMVVFGLLVRELALGRVGLWAWFVLLQVGTWTNGTAGVIAGFAGASSPLMPTISEKFPPPNGTQNPFVSASLQVCGVTMMLALALTLYGLARRKTASAERRE</sequence>